<comment type="caution">
    <text evidence="10">The sequence shown here is derived from an EMBL/GenBank/DDBJ whole genome shotgun (WGS) entry which is preliminary data.</text>
</comment>
<feature type="transmembrane region" description="Helical" evidence="9">
    <location>
        <begin position="45"/>
        <end position="65"/>
    </location>
</feature>
<gene>
    <name evidence="10" type="ORF">DPQ25_08280</name>
</gene>
<evidence type="ECO:0000313" key="11">
    <source>
        <dbReference type="Proteomes" id="UP000249377"/>
    </source>
</evidence>
<dbReference type="EMBL" id="QLYR01000004">
    <property type="protein sequence ID" value="RAQ28777.1"/>
    <property type="molecule type" value="Genomic_DNA"/>
</dbReference>
<proteinExistence type="predicted"/>
<keyword evidence="3" id="KW-0285">Flavoprotein</keyword>
<evidence type="ECO:0000256" key="4">
    <source>
        <dbReference type="ARBA" id="ARBA00022643"/>
    </source>
</evidence>
<keyword evidence="6" id="KW-1278">Translocase</keyword>
<keyword evidence="4" id="KW-0288">FMN</keyword>
<feature type="transmembrane region" description="Helical" evidence="9">
    <location>
        <begin position="20"/>
        <end position="39"/>
    </location>
</feature>
<reference evidence="10 11" key="1">
    <citation type="submission" date="2018-06" db="EMBL/GenBank/DDBJ databases">
        <title>Noncontiguous genome sequence of Ruminococcaceae bacterium ASD2818.</title>
        <authorList>
            <person name="Chaplin A.V."/>
            <person name="Sokolova S.R."/>
            <person name="Kochetkova T.O."/>
            <person name="Goltsov A.Y."/>
            <person name="Trofimov D.Y."/>
            <person name="Efimov B.A."/>
        </authorList>
    </citation>
    <scope>NUCLEOTIDE SEQUENCE [LARGE SCALE GENOMIC DNA]</scope>
    <source>
        <strain evidence="10 11">ASD2818</strain>
    </source>
</reference>
<keyword evidence="2" id="KW-0597">Phosphoprotein</keyword>
<protein>
    <submittedName>
        <fullName evidence="10">NQR2 and RnfD family protein</fullName>
    </submittedName>
</protein>
<evidence type="ECO:0000256" key="6">
    <source>
        <dbReference type="ARBA" id="ARBA00022967"/>
    </source>
</evidence>
<name>A0A328UBS4_9FIRM</name>
<keyword evidence="1" id="KW-0813">Transport</keyword>
<keyword evidence="5 9" id="KW-0812">Transmembrane</keyword>
<evidence type="ECO:0000256" key="7">
    <source>
        <dbReference type="ARBA" id="ARBA00022989"/>
    </source>
</evidence>
<evidence type="ECO:0000256" key="8">
    <source>
        <dbReference type="ARBA" id="ARBA00023136"/>
    </source>
</evidence>
<organism evidence="10 11">
    <name type="scientific">Hydrogeniiclostridium mannosilyticum</name>
    <dbReference type="NCBI Taxonomy" id="2764322"/>
    <lineage>
        <taxon>Bacteria</taxon>
        <taxon>Bacillati</taxon>
        <taxon>Bacillota</taxon>
        <taxon>Clostridia</taxon>
        <taxon>Eubacteriales</taxon>
        <taxon>Acutalibacteraceae</taxon>
        <taxon>Hydrogeniiclostridium</taxon>
    </lineage>
</organism>
<keyword evidence="11" id="KW-1185">Reference proteome</keyword>
<dbReference type="GO" id="GO:0055085">
    <property type="term" value="P:transmembrane transport"/>
    <property type="evidence" value="ECO:0007669"/>
    <property type="project" value="InterPro"/>
</dbReference>
<evidence type="ECO:0000256" key="1">
    <source>
        <dbReference type="ARBA" id="ARBA00022448"/>
    </source>
</evidence>
<dbReference type="PANTHER" id="PTHR30578">
    <property type="entry name" value="ELECTRON TRANSPORT COMPLEX PROTEIN RNFD"/>
    <property type="match status" value="1"/>
</dbReference>
<dbReference type="PANTHER" id="PTHR30578:SF0">
    <property type="entry name" value="ION-TRANSLOCATING OXIDOREDUCTASE COMPLEX SUBUNIT D"/>
    <property type="match status" value="1"/>
</dbReference>
<dbReference type="Proteomes" id="UP000249377">
    <property type="component" value="Unassembled WGS sequence"/>
</dbReference>
<evidence type="ECO:0000256" key="5">
    <source>
        <dbReference type="ARBA" id="ARBA00022692"/>
    </source>
</evidence>
<evidence type="ECO:0000256" key="9">
    <source>
        <dbReference type="SAM" id="Phobius"/>
    </source>
</evidence>
<dbReference type="RefSeq" id="WP_112332699.1">
    <property type="nucleotide sequence ID" value="NZ_QLYR01000004.1"/>
</dbReference>
<sequence>MSTVGPRIPYLRKEATVASMMGNVLLAQAALLVVSAAYYGLRPLLLCLATVAVCFAAECVCNVIGRRGFFPQEASGCVTAVTVCLLLPPSAPYWLPVTAGLFAILAAKAPFGGLGRTLFNPAAAGVAFVTVCSPDKVFQYIAPPPGGYPLFEDVHGAVLQAPSAMMAAGLKPPQPPLELLWGHAPGPMGTTAALVLVAGAVFLCSRRIINWETPVSMLLASALYAALFPRIACSPLTSVSYELLTGSLLYCGIFMAADPVTSPRTRGGRWLYGAGAGLMLMLMRMFGAYEQSACFAILLANALVPSLDRLVCSGGRRIGSLYKRQKKLEELKGWKEKQN</sequence>
<dbReference type="Pfam" id="PF03116">
    <property type="entry name" value="NQR2_RnfD_RnfE"/>
    <property type="match status" value="1"/>
</dbReference>
<accession>A0A328UBS4</accession>
<keyword evidence="7 9" id="KW-1133">Transmembrane helix</keyword>
<dbReference type="GO" id="GO:0005886">
    <property type="term" value="C:plasma membrane"/>
    <property type="evidence" value="ECO:0007669"/>
    <property type="project" value="TreeGrafter"/>
</dbReference>
<evidence type="ECO:0000313" key="10">
    <source>
        <dbReference type="EMBL" id="RAQ28777.1"/>
    </source>
</evidence>
<evidence type="ECO:0000256" key="2">
    <source>
        <dbReference type="ARBA" id="ARBA00022553"/>
    </source>
</evidence>
<dbReference type="AlphaFoldDB" id="A0A328UBS4"/>
<keyword evidence="8 9" id="KW-0472">Membrane</keyword>
<evidence type="ECO:0000256" key="3">
    <source>
        <dbReference type="ARBA" id="ARBA00022630"/>
    </source>
</evidence>
<dbReference type="InterPro" id="IPR004338">
    <property type="entry name" value="NqrB/RnfD"/>
</dbReference>